<dbReference type="AlphaFoldDB" id="A0A0B7JSU5"/>
<dbReference type="SUPFAM" id="SSF51735">
    <property type="entry name" value="NAD(P)-binding Rossmann-fold domains"/>
    <property type="match status" value="1"/>
</dbReference>
<reference evidence="3" key="1">
    <citation type="submission" date="2015-01" db="EMBL/GenBank/DDBJ databases">
        <authorList>
            <person name="Durling Mikael"/>
        </authorList>
    </citation>
    <scope>NUCLEOTIDE SEQUENCE</scope>
</reference>
<dbReference type="InterPro" id="IPR036291">
    <property type="entry name" value="NAD(P)-bd_dom_sf"/>
</dbReference>
<proteinExistence type="predicted"/>
<dbReference type="SUPFAM" id="SSF55347">
    <property type="entry name" value="Glyceraldehyde-3-phosphate dehydrogenase-like, C-terminal domain"/>
    <property type="match status" value="1"/>
</dbReference>
<dbReference type="InterPro" id="IPR051317">
    <property type="entry name" value="Gfo/Idh/MocA_oxidoreduct"/>
</dbReference>
<dbReference type="Gene3D" id="3.30.360.10">
    <property type="entry name" value="Dihydrodipicolinate Reductase, domain 2"/>
    <property type="match status" value="1"/>
</dbReference>
<dbReference type="Pfam" id="PF22685">
    <property type="entry name" value="Gal80p_C-like"/>
    <property type="match status" value="1"/>
</dbReference>
<feature type="domain" description="Gfo/Idh/MocA-like oxidoreductase N-terminal" evidence="1">
    <location>
        <begin position="31"/>
        <end position="136"/>
    </location>
</feature>
<dbReference type="InterPro" id="IPR055080">
    <property type="entry name" value="Gal80p-like_C"/>
</dbReference>
<dbReference type="Gene3D" id="3.40.50.720">
    <property type="entry name" value="NAD(P)-binding Rossmann-like Domain"/>
    <property type="match status" value="1"/>
</dbReference>
<evidence type="ECO:0000259" key="1">
    <source>
        <dbReference type="Pfam" id="PF01408"/>
    </source>
</evidence>
<dbReference type="Pfam" id="PF01408">
    <property type="entry name" value="GFO_IDH_MocA"/>
    <property type="match status" value="1"/>
</dbReference>
<feature type="domain" description="Gal80p-like C-terminal" evidence="2">
    <location>
        <begin position="143"/>
        <end position="291"/>
    </location>
</feature>
<dbReference type="GO" id="GO:0000166">
    <property type="term" value="F:nucleotide binding"/>
    <property type="evidence" value="ECO:0007669"/>
    <property type="project" value="InterPro"/>
</dbReference>
<organism evidence="3">
    <name type="scientific">Bionectria ochroleuca</name>
    <name type="common">Gliocladium roseum</name>
    <dbReference type="NCBI Taxonomy" id="29856"/>
    <lineage>
        <taxon>Eukaryota</taxon>
        <taxon>Fungi</taxon>
        <taxon>Dikarya</taxon>
        <taxon>Ascomycota</taxon>
        <taxon>Pezizomycotina</taxon>
        <taxon>Sordariomycetes</taxon>
        <taxon>Hypocreomycetidae</taxon>
        <taxon>Hypocreales</taxon>
        <taxon>Bionectriaceae</taxon>
        <taxon>Clonostachys</taxon>
    </lineage>
</organism>
<dbReference type="PANTHER" id="PTHR43708">
    <property type="entry name" value="CONSERVED EXPRESSED OXIDOREDUCTASE (EUROFUNG)"/>
    <property type="match status" value="1"/>
</dbReference>
<evidence type="ECO:0000259" key="2">
    <source>
        <dbReference type="Pfam" id="PF22685"/>
    </source>
</evidence>
<protein>
    <recommendedName>
        <fullName evidence="4">Gfo/Idh/MocA-like oxidoreductase N-terminal domain-containing protein</fullName>
    </recommendedName>
</protein>
<dbReference type="InterPro" id="IPR000683">
    <property type="entry name" value="Gfo/Idh/MocA-like_OxRdtase_N"/>
</dbReference>
<accession>A0A0B7JSU5</accession>
<evidence type="ECO:0008006" key="4">
    <source>
        <dbReference type="Google" id="ProtNLM"/>
    </source>
</evidence>
<gene>
    <name evidence="3" type="ORF">BN869_000002357_1</name>
</gene>
<sequence>MAVTRVGLVGLTSIKPDGLGPHAWAVFALLPVFLHSPDYELVALCNSSLESARRAIEAYGLPSSVKAYGNPEDLAKDPDVDLVVISVRVGKHFEIAKPALLEGKKVFVEWPLGASTEEAEILTALAREKNIKTVVGVQARADPLVLKVREIIQSGKLGRITSAHALGSTSSLPSHFWFNGMDYYQDIKSGGNLYHINFAHFLDSFTYVLGDFETLQSDLKTEITEIPVMRDDGTLTEPRKKNTPDHVLVQGRLKSGAVASIVYRWCDLQEAVGNVGVRWIISGTEGELEITTDQGQWQMSPPERKLKLKLRGKPEEGVDFPVADAEFVRNMENFGQNSGRILNAFAQGDQAVYADFSSATQTHKLLDEILKKSGHES</sequence>
<dbReference type="EMBL" id="CDPU01000004">
    <property type="protein sequence ID" value="CEO46302.1"/>
    <property type="molecule type" value="Genomic_DNA"/>
</dbReference>
<evidence type="ECO:0000313" key="3">
    <source>
        <dbReference type="EMBL" id="CEO46302.1"/>
    </source>
</evidence>
<name>A0A0B7JSU5_BIOOC</name>
<dbReference type="PANTHER" id="PTHR43708:SF1">
    <property type="entry name" value="GALACTOSE_LACTOSE METABOLISM REGULATORY PROTEIN GAL80"/>
    <property type="match status" value="1"/>
</dbReference>